<dbReference type="Gene3D" id="3.65.10.10">
    <property type="entry name" value="Enolpyruvate transferase domain"/>
    <property type="match status" value="2"/>
</dbReference>
<dbReference type="PANTHER" id="PTHR21090">
    <property type="entry name" value="AROM/DEHYDROQUINATE SYNTHASE"/>
    <property type="match status" value="1"/>
</dbReference>
<dbReference type="InterPro" id="IPR036291">
    <property type="entry name" value="NAD(P)-bd_dom_sf"/>
</dbReference>
<comment type="catalytic activity">
    <reaction evidence="13">
        <text>3-phosphoshikimate + phosphoenolpyruvate = 5-O-(1-carboxyvinyl)-3-phosphoshikimate + phosphate</text>
        <dbReference type="Rhea" id="RHEA:21256"/>
        <dbReference type="ChEBI" id="CHEBI:43474"/>
        <dbReference type="ChEBI" id="CHEBI:57701"/>
        <dbReference type="ChEBI" id="CHEBI:58702"/>
        <dbReference type="ChEBI" id="CHEBI:145989"/>
        <dbReference type="EC" id="2.5.1.19"/>
    </reaction>
    <physiologicalReaction direction="left-to-right" evidence="13">
        <dbReference type="Rhea" id="RHEA:21257"/>
    </physiologicalReaction>
</comment>
<dbReference type="GO" id="GO:0003866">
    <property type="term" value="F:3-phosphoshikimate 1-carboxyvinyltransferase activity"/>
    <property type="evidence" value="ECO:0007669"/>
    <property type="project" value="UniProtKB-UniRule"/>
</dbReference>
<dbReference type="CDD" id="cd01556">
    <property type="entry name" value="EPSP_synthase"/>
    <property type="match status" value="1"/>
</dbReference>
<gene>
    <name evidence="15" type="primary">aroA</name>
    <name evidence="17" type="ORF">GV64_13505</name>
</gene>
<comment type="pathway">
    <text evidence="2 15">Metabolic intermediate biosynthesis; chorismate biosynthesis; chorismate from D-erythrose 4-phosphate and phosphoenolpyruvate: step 6/7.</text>
</comment>
<feature type="binding site" evidence="15">
    <location>
        <position position="458"/>
    </location>
    <ligand>
        <name>phosphoenolpyruvate</name>
        <dbReference type="ChEBI" id="CHEBI:58702"/>
    </ligand>
</feature>
<feature type="binding site" evidence="15">
    <location>
        <position position="505"/>
    </location>
    <ligand>
        <name>3-phosphoshikimate</name>
        <dbReference type="ChEBI" id="CHEBI:145989"/>
    </ligand>
</feature>
<dbReference type="EC" id="2.5.1.19" evidence="15"/>
<feature type="binding site" evidence="15">
    <location>
        <position position="654"/>
    </location>
    <ligand>
        <name>3-phosphoshikimate</name>
        <dbReference type="ChEBI" id="CHEBI:145989"/>
    </ligand>
</feature>
<feature type="binding site" evidence="15">
    <location>
        <position position="505"/>
    </location>
    <ligand>
        <name>phosphoenolpyruvate</name>
        <dbReference type="ChEBI" id="CHEBI:58702"/>
    </ligand>
</feature>
<evidence type="ECO:0000256" key="3">
    <source>
        <dbReference type="ARBA" id="ARBA00005067"/>
    </source>
</evidence>
<evidence type="ECO:0000256" key="1">
    <source>
        <dbReference type="ARBA" id="ARBA00002174"/>
    </source>
</evidence>
<dbReference type="STRING" id="305900.GV64_13505"/>
<evidence type="ECO:0000256" key="6">
    <source>
        <dbReference type="ARBA" id="ARBA00022490"/>
    </source>
</evidence>
<dbReference type="GO" id="GO:0004665">
    <property type="term" value="F:prephenate dehydrogenase (NADP+) activity"/>
    <property type="evidence" value="ECO:0007669"/>
    <property type="project" value="InterPro"/>
</dbReference>
<evidence type="ECO:0000256" key="10">
    <source>
        <dbReference type="ARBA" id="ARBA00023002"/>
    </source>
</evidence>
<dbReference type="GO" id="GO:0006571">
    <property type="term" value="P:tyrosine biosynthetic process"/>
    <property type="evidence" value="ECO:0007669"/>
    <property type="project" value="UniProtKB-KW"/>
</dbReference>
<dbReference type="InterPro" id="IPR023193">
    <property type="entry name" value="EPSP_synthase_CS"/>
</dbReference>
<accession>A0A081KBU3</accession>
<keyword evidence="7" id="KW-0827">Tyrosine biosynthesis</keyword>
<dbReference type="GO" id="GO:0008977">
    <property type="term" value="F:prephenate dehydrogenase (NAD+) activity"/>
    <property type="evidence" value="ECO:0007669"/>
    <property type="project" value="UniProtKB-EC"/>
</dbReference>
<reference evidence="17 18" key="1">
    <citation type="submission" date="2014-06" db="EMBL/GenBank/DDBJ databases">
        <title>Whole Genome Sequences of Three Symbiotic Endozoicomonas Bacteria.</title>
        <authorList>
            <person name="Neave M.J."/>
            <person name="Apprill A."/>
            <person name="Voolstra C.R."/>
        </authorList>
    </citation>
    <scope>NUCLEOTIDE SEQUENCE [LARGE SCALE GENOMIC DNA]</scope>
    <source>
        <strain evidence="17 18">DSM 22380</strain>
    </source>
</reference>
<evidence type="ECO:0000313" key="17">
    <source>
        <dbReference type="EMBL" id="KEI71619.1"/>
    </source>
</evidence>
<dbReference type="eggNOG" id="COG0287">
    <property type="taxonomic scope" value="Bacteria"/>
</dbReference>
<dbReference type="HAMAP" id="MF_00210">
    <property type="entry name" value="EPSP_synth"/>
    <property type="match status" value="1"/>
</dbReference>
<evidence type="ECO:0000256" key="11">
    <source>
        <dbReference type="ARBA" id="ARBA00023027"/>
    </source>
</evidence>
<dbReference type="SUPFAM" id="SSF48179">
    <property type="entry name" value="6-phosphogluconate dehydrogenase C-terminal domain-like"/>
    <property type="match status" value="1"/>
</dbReference>
<keyword evidence="6 15" id="KW-0963">Cytoplasm</keyword>
<evidence type="ECO:0000256" key="15">
    <source>
        <dbReference type="HAMAP-Rule" id="MF_00210"/>
    </source>
</evidence>
<evidence type="ECO:0000256" key="12">
    <source>
        <dbReference type="ARBA" id="ARBA00023141"/>
    </source>
</evidence>
<dbReference type="Proteomes" id="UP000027997">
    <property type="component" value="Unassembled WGS sequence"/>
</dbReference>
<evidence type="ECO:0000259" key="16">
    <source>
        <dbReference type="PROSITE" id="PS51176"/>
    </source>
</evidence>
<dbReference type="RefSeq" id="WP_020583309.1">
    <property type="nucleotide sequence ID" value="NZ_JOJP01000001.1"/>
</dbReference>
<name>A0A081KBU3_9GAMM</name>
<evidence type="ECO:0000256" key="5">
    <source>
        <dbReference type="ARBA" id="ARBA00009948"/>
    </source>
</evidence>
<dbReference type="AlphaFoldDB" id="A0A081KBU3"/>
<evidence type="ECO:0000256" key="8">
    <source>
        <dbReference type="ARBA" id="ARBA00022605"/>
    </source>
</evidence>
<comment type="similarity">
    <text evidence="5 15">Belongs to the EPSP synthase family.</text>
</comment>
<evidence type="ECO:0000256" key="2">
    <source>
        <dbReference type="ARBA" id="ARBA00004811"/>
    </source>
</evidence>
<feature type="domain" description="Prephenate/arogenate dehydrogenase" evidence="16">
    <location>
        <begin position="5"/>
        <end position="297"/>
    </location>
</feature>
<dbReference type="NCBIfam" id="TIGR01356">
    <property type="entry name" value="aroA"/>
    <property type="match status" value="1"/>
</dbReference>
<protein>
    <recommendedName>
        <fullName evidence="15">3-phosphoshikimate 1-carboxyvinyltransferase</fullName>
        <ecNumber evidence="15">2.5.1.19</ecNumber>
    </recommendedName>
    <alternativeName>
        <fullName evidence="15">5-enolpyruvylshikimate-3-phosphate synthase</fullName>
        <shortName evidence="15">EPSP synthase</shortName>
        <shortName evidence="15">EPSPS</shortName>
    </alternativeName>
</protein>
<feature type="binding site" evidence="15">
    <location>
        <position position="685"/>
    </location>
    <ligand>
        <name>phosphoenolpyruvate</name>
        <dbReference type="ChEBI" id="CHEBI:58702"/>
    </ligand>
</feature>
<feature type="binding site" evidence="15">
    <location>
        <position position="362"/>
    </location>
    <ligand>
        <name>3-phosphoshikimate</name>
        <dbReference type="ChEBI" id="CHEBI:145989"/>
    </ligand>
</feature>
<dbReference type="NCBIfam" id="NF011381">
    <property type="entry name" value="PRK14806.1"/>
    <property type="match status" value="1"/>
</dbReference>
<dbReference type="UniPathway" id="UPA00053">
    <property type="reaction ID" value="UER00089"/>
</dbReference>
<evidence type="ECO:0000256" key="4">
    <source>
        <dbReference type="ARBA" id="ARBA00007964"/>
    </source>
</evidence>
<dbReference type="GO" id="GO:0070403">
    <property type="term" value="F:NAD+ binding"/>
    <property type="evidence" value="ECO:0007669"/>
    <property type="project" value="InterPro"/>
</dbReference>
<comment type="caution">
    <text evidence="17">The sequence shown here is derived from an EMBL/GenBank/DDBJ whole genome shotgun (WGS) entry which is preliminary data.</text>
</comment>
<comment type="catalytic activity">
    <reaction evidence="14">
        <text>prephenate + NAD(+) = 3-(4-hydroxyphenyl)pyruvate + CO2 + NADH</text>
        <dbReference type="Rhea" id="RHEA:13869"/>
        <dbReference type="ChEBI" id="CHEBI:16526"/>
        <dbReference type="ChEBI" id="CHEBI:29934"/>
        <dbReference type="ChEBI" id="CHEBI:36242"/>
        <dbReference type="ChEBI" id="CHEBI:57540"/>
        <dbReference type="ChEBI" id="CHEBI:57945"/>
        <dbReference type="EC" id="1.3.1.12"/>
    </reaction>
</comment>
<keyword evidence="9 15" id="KW-0808">Transferase</keyword>
<dbReference type="InterPro" id="IPR046825">
    <property type="entry name" value="PDH_C"/>
</dbReference>
<dbReference type="InterPro" id="IPR003099">
    <property type="entry name" value="Prephen_DH"/>
</dbReference>
<dbReference type="FunFam" id="3.40.50.720:FF:000208">
    <property type="entry name" value="Prephenate dehydrogenase"/>
    <property type="match status" value="1"/>
</dbReference>
<evidence type="ECO:0000256" key="14">
    <source>
        <dbReference type="ARBA" id="ARBA00049260"/>
    </source>
</evidence>
<dbReference type="FunFam" id="3.65.10.10:FF:000006">
    <property type="entry name" value="3-phosphoshikimate 1-carboxyvinyltransferase"/>
    <property type="match status" value="1"/>
</dbReference>
<comment type="similarity">
    <text evidence="4">Belongs to the prephenate/arogenate dehydrogenase family.</text>
</comment>
<dbReference type="GO" id="GO:0009423">
    <property type="term" value="P:chorismate biosynthetic process"/>
    <property type="evidence" value="ECO:0007669"/>
    <property type="project" value="UniProtKB-UniRule"/>
</dbReference>
<dbReference type="Gene3D" id="3.40.50.720">
    <property type="entry name" value="NAD(P)-binding Rossmann-like Domain"/>
    <property type="match status" value="1"/>
</dbReference>
<proteinExistence type="inferred from homology"/>
<dbReference type="FunFam" id="1.10.3660.10:FF:000003">
    <property type="entry name" value="Prephenate dehydrogenase"/>
    <property type="match status" value="1"/>
</dbReference>
<evidence type="ECO:0000256" key="9">
    <source>
        <dbReference type="ARBA" id="ARBA00022679"/>
    </source>
</evidence>
<organism evidence="17 18">
    <name type="scientific">Endozoicomonas elysicola</name>
    <dbReference type="NCBI Taxonomy" id="305900"/>
    <lineage>
        <taxon>Bacteria</taxon>
        <taxon>Pseudomonadati</taxon>
        <taxon>Pseudomonadota</taxon>
        <taxon>Gammaproteobacteria</taxon>
        <taxon>Oceanospirillales</taxon>
        <taxon>Endozoicomonadaceae</taxon>
        <taxon>Endozoicomonas</taxon>
    </lineage>
</organism>
<comment type="caution">
    <text evidence="15">Lacks conserved residue(s) required for the propagation of feature annotation.</text>
</comment>
<keyword evidence="12 15" id="KW-0057">Aromatic amino acid biosynthesis</keyword>
<dbReference type="EMBL" id="JOJP01000001">
    <property type="protein sequence ID" value="KEI71619.1"/>
    <property type="molecule type" value="Genomic_DNA"/>
</dbReference>
<evidence type="ECO:0000256" key="7">
    <source>
        <dbReference type="ARBA" id="ARBA00022498"/>
    </source>
</evidence>
<dbReference type="SUPFAM" id="SSF51735">
    <property type="entry name" value="NAD(P)-binding Rossmann-fold domains"/>
    <property type="match status" value="1"/>
</dbReference>
<comment type="pathway">
    <text evidence="3">Amino-acid biosynthesis; L-tyrosine biosynthesis; (4-hydroxyphenyl)pyruvate from prephenate (NAD(+) route): step 1/1.</text>
</comment>
<dbReference type="InterPro" id="IPR006264">
    <property type="entry name" value="EPSP_synthase"/>
</dbReference>
<keyword evidence="8 15" id="KW-0028">Amino-acid biosynthesis</keyword>
<evidence type="ECO:0000313" key="18">
    <source>
        <dbReference type="Proteomes" id="UP000027997"/>
    </source>
</evidence>
<dbReference type="Pfam" id="PF20463">
    <property type="entry name" value="PDH_C"/>
    <property type="match status" value="1"/>
</dbReference>
<sequence>MKTVDTLLVVGLGLIGGSFAAAVKSAGACRQVYGYDLDKASLEEAKALGIIDHGCQSLAEGLAAADVIMLAVPMLAMKPVLEELVQCSLDGSLGKKVITDAGSSKRALLDAALEVFGEMPDYLVPGHPIAGSEKSGVGAAKANLFQAHDVILTPLENTDALALETVKMLWESCGAVVTDMDLYHHDEVLAKTSHLPHFLAFSLVDTLAGNPDNQDIFRFAAGGFRDFTRIAGSDPIMWHDVALGNNQAVLEALDEFTEGLQVLRQAIIEKDSQSLLGIFSRAQSARQHFSSLLESRKQRVNTLPDASVVSGGLSGSVLLEDHEIKKEVMEGMKESTQAFIVSPGGAISGELRVPGDKSISHRSIMLGALAEGETVIDGFLEGEDALATLKAFRDMGVQIDGPYQGKVTIQGVGMHGLKQPEGPLYLGNAGTAMRLMAGLMAVQSFDVTLTGDHSLSGRPMNRVVDPLSQMGATIETTEGGRPPLKIKGGSRLKGIEYHLPMASAQVQSCLLLAGMYAEGETVTVAPGIVRDHTNRMLSGFGYPVSVSGDNGCRVAIKGGSKLTAARIDVPSDVSSAAFFMVAASIAEGSEVRLSHVGMNPTRSGVVEILQLMGADITLENESVVGGEPVADLIVRSAQLKGIDIPERLVPIAIDEFPVLFVAAACAEGRTLLTGAHELRVKESDRIQAMADGLVALGIDAQPLPDGMMINGSGVSPVSSGKASGQKPVFNGGTIDSHGDHRIAMSFAVAALRAKDDIRILDCANVATSFPDFAGLANRAGMRIVVTEGFEDGPC</sequence>
<dbReference type="InterPro" id="IPR001986">
    <property type="entry name" value="Enolpyruvate_Tfrase_dom"/>
</dbReference>
<comment type="function">
    <text evidence="1 15">Catalyzes the transfer of the enolpyruvyl moiety of phosphoenolpyruvate (PEP) to the 5-hydroxyl of shikimate-3-phosphate (S3P) to produce enolpyruvyl shikimate-3-phosphate and inorganic phosphate.</text>
</comment>
<keyword evidence="18" id="KW-1185">Reference proteome</keyword>
<dbReference type="Pfam" id="PF02153">
    <property type="entry name" value="PDH_N"/>
    <property type="match status" value="1"/>
</dbReference>
<dbReference type="PROSITE" id="PS51176">
    <property type="entry name" value="PDH_ADH"/>
    <property type="match status" value="1"/>
</dbReference>
<dbReference type="FunFam" id="3.65.10.10:FF:000005">
    <property type="entry name" value="3-phosphoshikimate 1-carboxyvinyltransferase"/>
    <property type="match status" value="1"/>
</dbReference>
<feature type="binding site" evidence="15">
    <location>
        <position position="681"/>
    </location>
    <ligand>
        <name>3-phosphoshikimate</name>
        <dbReference type="ChEBI" id="CHEBI:145989"/>
    </ligand>
</feature>
<feature type="active site" description="Proton acceptor" evidence="15">
    <location>
        <position position="654"/>
    </location>
</feature>
<dbReference type="InterPro" id="IPR046826">
    <property type="entry name" value="PDH_N"/>
</dbReference>
<dbReference type="SUPFAM" id="SSF55205">
    <property type="entry name" value="EPT/RTPC-like"/>
    <property type="match status" value="1"/>
</dbReference>
<feature type="binding site" evidence="15">
    <location>
        <position position="430"/>
    </location>
    <ligand>
        <name>phosphoenolpyruvate</name>
        <dbReference type="ChEBI" id="CHEBI:58702"/>
    </ligand>
</feature>
<feature type="binding site" evidence="15">
    <location>
        <position position="741"/>
    </location>
    <ligand>
        <name>phosphoenolpyruvate</name>
        <dbReference type="ChEBI" id="CHEBI:58702"/>
    </ligand>
</feature>
<feature type="binding site" evidence="15">
    <location>
        <position position="357"/>
    </location>
    <ligand>
        <name>3-phosphoshikimate</name>
        <dbReference type="ChEBI" id="CHEBI:145989"/>
    </ligand>
</feature>
<dbReference type="PANTHER" id="PTHR21090:SF5">
    <property type="entry name" value="PENTAFUNCTIONAL AROM POLYPEPTIDE"/>
    <property type="match status" value="1"/>
</dbReference>
<dbReference type="PROSITE" id="PS00104">
    <property type="entry name" value="EPSP_SYNTHASE_1"/>
    <property type="match status" value="1"/>
</dbReference>
<keyword evidence="10 17" id="KW-0560">Oxidoreductase</keyword>
<keyword evidence="11" id="KW-0520">NAD</keyword>
<feature type="binding site" evidence="15">
    <location>
        <position position="358"/>
    </location>
    <ligand>
        <name>3-phosphoshikimate</name>
        <dbReference type="ChEBI" id="CHEBI:145989"/>
    </ligand>
</feature>
<dbReference type="InterPro" id="IPR036968">
    <property type="entry name" value="Enolpyruvate_Tfrase_sf"/>
</dbReference>
<dbReference type="eggNOG" id="COG0128">
    <property type="taxonomic scope" value="Bacteria"/>
</dbReference>
<feature type="binding site" evidence="15">
    <location>
        <position position="503"/>
    </location>
    <ligand>
        <name>3-phosphoshikimate</name>
        <dbReference type="ChEBI" id="CHEBI:145989"/>
    </ligand>
</feature>
<dbReference type="GO" id="GO:0005737">
    <property type="term" value="C:cytoplasm"/>
    <property type="evidence" value="ECO:0007669"/>
    <property type="project" value="UniProtKB-SubCell"/>
</dbReference>
<dbReference type="InterPro" id="IPR013792">
    <property type="entry name" value="RNA3'P_cycl/enolpyr_Trfase_a/b"/>
</dbReference>
<dbReference type="InterPro" id="IPR008927">
    <property type="entry name" value="6-PGluconate_DH-like_C_sf"/>
</dbReference>
<dbReference type="PROSITE" id="PS00885">
    <property type="entry name" value="EPSP_SYNTHASE_2"/>
    <property type="match status" value="1"/>
</dbReference>
<dbReference type="Gene3D" id="1.10.3660.10">
    <property type="entry name" value="6-phosphogluconate dehydrogenase C-terminal like domain"/>
    <property type="match status" value="1"/>
</dbReference>
<feature type="binding site" evidence="15">
    <location>
        <position position="357"/>
    </location>
    <ligand>
        <name>phosphoenolpyruvate</name>
        <dbReference type="ChEBI" id="CHEBI:58702"/>
    </ligand>
</feature>
<evidence type="ECO:0000256" key="13">
    <source>
        <dbReference type="ARBA" id="ARBA00044633"/>
    </source>
</evidence>
<comment type="subunit">
    <text evidence="15">Monomer.</text>
</comment>
<dbReference type="Pfam" id="PF00275">
    <property type="entry name" value="EPSP_synthase"/>
    <property type="match status" value="1"/>
</dbReference>
<comment type="subcellular location">
    <subcellularLocation>
        <location evidence="15">Cytoplasm</location>
    </subcellularLocation>
</comment>